<keyword evidence="2" id="KW-1185">Reference proteome</keyword>
<reference evidence="3" key="1">
    <citation type="submission" date="2020-01" db="EMBL/GenBank/DDBJ databases">
        <authorList>
            <consortium name="DOE Joint Genome Institute"/>
            <person name="Haridas S."/>
            <person name="Albert R."/>
            <person name="Binder M."/>
            <person name="Bloem J."/>
            <person name="Labutti K."/>
            <person name="Salamov A."/>
            <person name="Andreopoulos B."/>
            <person name="Baker S.E."/>
            <person name="Barry K."/>
            <person name="Bills G."/>
            <person name="Bluhm B.H."/>
            <person name="Cannon C."/>
            <person name="Castanera R."/>
            <person name="Culley D.E."/>
            <person name="Daum C."/>
            <person name="Ezra D."/>
            <person name="Gonzalez J.B."/>
            <person name="Henrissat B."/>
            <person name="Kuo A."/>
            <person name="Liang C."/>
            <person name="Lipzen A."/>
            <person name="Lutzoni F."/>
            <person name="Magnuson J."/>
            <person name="Mondo S."/>
            <person name="Nolan M."/>
            <person name="Ohm R."/>
            <person name="Pangilinan J."/>
            <person name="Park H.-J."/>
            <person name="Ramirez L."/>
            <person name="Alfaro M."/>
            <person name="Sun H."/>
            <person name="Tritt A."/>
            <person name="Yoshinaga Y."/>
            <person name="Zwiers L.-H."/>
            <person name="Turgeon B.G."/>
            <person name="Goodwin S.B."/>
            <person name="Spatafora J.W."/>
            <person name="Crous P.W."/>
            <person name="Grigoriev I.V."/>
        </authorList>
    </citation>
    <scope>NUCLEOTIDE SEQUENCE</scope>
    <source>
        <strain evidence="3">CBS 342.82</strain>
    </source>
</reference>
<protein>
    <recommendedName>
        <fullName evidence="1">GST N-terminal domain-containing protein</fullName>
    </recommendedName>
</protein>
<dbReference type="GeneID" id="54364320"/>
<gene>
    <name evidence="3" type="ORF">K489DRAFT_389574</name>
</gene>
<reference evidence="3" key="2">
    <citation type="submission" date="2020-04" db="EMBL/GenBank/DDBJ databases">
        <authorList>
            <consortium name="NCBI Genome Project"/>
        </authorList>
    </citation>
    <scope>NUCLEOTIDE SEQUENCE</scope>
    <source>
        <strain evidence="3">CBS 342.82</strain>
    </source>
</reference>
<dbReference type="Gene3D" id="1.20.1050.10">
    <property type="match status" value="1"/>
</dbReference>
<dbReference type="AlphaFoldDB" id="A0A6J3M2L2"/>
<evidence type="ECO:0000313" key="3">
    <source>
        <dbReference type="RefSeq" id="XP_033458775.1"/>
    </source>
</evidence>
<dbReference type="InterPro" id="IPR054416">
    <property type="entry name" value="GST_UstS-like_C"/>
</dbReference>
<dbReference type="Pfam" id="PF13409">
    <property type="entry name" value="GST_N_2"/>
    <property type="match status" value="1"/>
</dbReference>
<dbReference type="PROSITE" id="PS50404">
    <property type="entry name" value="GST_NTER"/>
    <property type="match status" value="1"/>
</dbReference>
<dbReference type="Proteomes" id="UP000504637">
    <property type="component" value="Unplaced"/>
</dbReference>
<dbReference type="SUPFAM" id="SSF52833">
    <property type="entry name" value="Thioredoxin-like"/>
    <property type="match status" value="1"/>
</dbReference>
<dbReference type="Gene3D" id="3.40.30.10">
    <property type="entry name" value="Glutaredoxin"/>
    <property type="match status" value="1"/>
</dbReference>
<reference evidence="3" key="3">
    <citation type="submission" date="2025-08" db="UniProtKB">
        <authorList>
            <consortium name="RefSeq"/>
        </authorList>
    </citation>
    <scope>IDENTIFICATION</scope>
    <source>
        <strain evidence="3">CBS 342.82</strain>
    </source>
</reference>
<sequence length="274" mass="31086">MASDKGITFYDIKSAEPLRTFAPNPWKTRFALNRKGLQYQTQWVDMPDIHAVREKLNVPANRTLPNGKPYNTLPMIHDHATGEIIGDTFEIALYLDKTYPDRPALFHPHTVGLNAILNAQIDTIFSKHLGVIYEMIFPPESKDECLATFARRAGVSAWSDLQPTPEQREATFVSLEAALGELLKGFRHTGGTTDHFWRAPGTKQTEFQHGPAEREHGVSFLDSDEPAYADFIIGAWLKVLEASMRPEDWSRVRGWQDGYWGKYVDALAEWAEIK</sequence>
<accession>A0A6J3M2L2</accession>
<dbReference type="InterPro" id="IPR004045">
    <property type="entry name" value="Glutathione_S-Trfase_N"/>
</dbReference>
<dbReference type="OrthoDB" id="4951845at2759"/>
<name>A0A6J3M2L2_9PEZI</name>
<dbReference type="InterPro" id="IPR036249">
    <property type="entry name" value="Thioredoxin-like_sf"/>
</dbReference>
<organism evidence="3">
    <name type="scientific">Dissoconium aciculare CBS 342.82</name>
    <dbReference type="NCBI Taxonomy" id="1314786"/>
    <lineage>
        <taxon>Eukaryota</taxon>
        <taxon>Fungi</taxon>
        <taxon>Dikarya</taxon>
        <taxon>Ascomycota</taxon>
        <taxon>Pezizomycotina</taxon>
        <taxon>Dothideomycetes</taxon>
        <taxon>Dothideomycetidae</taxon>
        <taxon>Mycosphaerellales</taxon>
        <taxon>Dissoconiaceae</taxon>
        <taxon>Dissoconium</taxon>
    </lineage>
</organism>
<dbReference type="RefSeq" id="XP_033458775.1">
    <property type="nucleotide sequence ID" value="XM_033606520.1"/>
</dbReference>
<evidence type="ECO:0000313" key="2">
    <source>
        <dbReference type="Proteomes" id="UP000504637"/>
    </source>
</evidence>
<dbReference type="Pfam" id="PF22041">
    <property type="entry name" value="GST_C_7"/>
    <property type="match status" value="1"/>
</dbReference>
<feature type="domain" description="GST N-terminal" evidence="1">
    <location>
        <begin position="12"/>
        <end position="103"/>
    </location>
</feature>
<proteinExistence type="predicted"/>
<evidence type="ECO:0000259" key="1">
    <source>
        <dbReference type="PROSITE" id="PS50404"/>
    </source>
</evidence>